<proteinExistence type="predicted"/>
<evidence type="ECO:0000313" key="1">
    <source>
        <dbReference type="EMBL" id="KAJ1926546.1"/>
    </source>
</evidence>
<protein>
    <submittedName>
        <fullName evidence="1">Uncharacterized protein</fullName>
    </submittedName>
</protein>
<dbReference type="EMBL" id="JANBPW010006930">
    <property type="protein sequence ID" value="KAJ1926546.1"/>
    <property type="molecule type" value="Genomic_DNA"/>
</dbReference>
<organism evidence="1 2">
    <name type="scientific">Linderina macrospora</name>
    <dbReference type="NCBI Taxonomy" id="4868"/>
    <lineage>
        <taxon>Eukaryota</taxon>
        <taxon>Fungi</taxon>
        <taxon>Fungi incertae sedis</taxon>
        <taxon>Zoopagomycota</taxon>
        <taxon>Kickxellomycotina</taxon>
        <taxon>Kickxellomycetes</taxon>
        <taxon>Kickxellales</taxon>
        <taxon>Kickxellaceae</taxon>
        <taxon>Linderina</taxon>
    </lineage>
</organism>
<dbReference type="Proteomes" id="UP001150603">
    <property type="component" value="Unassembled WGS sequence"/>
</dbReference>
<evidence type="ECO:0000313" key="2">
    <source>
        <dbReference type="Proteomes" id="UP001150603"/>
    </source>
</evidence>
<gene>
    <name evidence="1" type="ORF">FBU59_007306</name>
</gene>
<name>A0ACC1IXG9_9FUNG</name>
<keyword evidence="2" id="KW-1185">Reference proteome</keyword>
<comment type="caution">
    <text evidence="1">The sequence shown here is derived from an EMBL/GenBank/DDBJ whole genome shotgun (WGS) entry which is preliminary data.</text>
</comment>
<reference evidence="1" key="1">
    <citation type="submission" date="2022-07" db="EMBL/GenBank/DDBJ databases">
        <title>Phylogenomic reconstructions and comparative analyses of Kickxellomycotina fungi.</title>
        <authorList>
            <person name="Reynolds N.K."/>
            <person name="Stajich J.E."/>
            <person name="Barry K."/>
            <person name="Grigoriev I.V."/>
            <person name="Crous P."/>
            <person name="Smith M.E."/>
        </authorList>
    </citation>
    <scope>NUCLEOTIDE SEQUENCE</scope>
    <source>
        <strain evidence="1">NRRL 5244</strain>
    </source>
</reference>
<sequence>MSGDPESLEQFIADDWERYQHAAEVDAYLRQREEQQELESMRNGVVLRPTDNAVAARLASLMTMGQTLSPYTRTFQHTTMRSDVNQRYGQGIVSPTGSRHLGMAGFDPLVATSGGDQYSSMASPPPPQPEFLHRASSHGSRHLSISTFAPSSTPFAATTPPLSTGGRSPFPRNRTLRRKVHKISLSTSQPAAAAD</sequence>
<accession>A0ACC1IXG9</accession>